<evidence type="ECO:0000256" key="3">
    <source>
        <dbReference type="ARBA" id="ARBA00022980"/>
    </source>
</evidence>
<dbReference type="AlphaFoldDB" id="A0A9P5L2R9"/>
<gene>
    <name evidence="9" type="ORF">G7Z17_g12835</name>
</gene>
<dbReference type="InterPro" id="IPR005823">
    <property type="entry name" value="Ribosomal_uL13_bac-type"/>
</dbReference>
<dbReference type="HAMAP" id="MF_01366">
    <property type="entry name" value="Ribosomal_uL13"/>
    <property type="match status" value="1"/>
</dbReference>
<keyword evidence="3" id="KW-0689">Ribosomal protein</keyword>
<dbReference type="Proteomes" id="UP000722485">
    <property type="component" value="Unassembled WGS sequence"/>
</dbReference>
<accession>A0A9P5L2R9</accession>
<dbReference type="GO" id="GO:0003735">
    <property type="term" value="F:structural constituent of ribosome"/>
    <property type="evidence" value="ECO:0007669"/>
    <property type="project" value="InterPro"/>
</dbReference>
<comment type="subcellular location">
    <subcellularLocation>
        <location evidence="1">Mitochondrion</location>
    </subcellularLocation>
</comment>
<protein>
    <recommendedName>
        <fullName evidence="7">Large ribosomal subunit protein uL13m</fullName>
    </recommendedName>
</protein>
<reference evidence="9" key="1">
    <citation type="submission" date="2020-03" db="EMBL/GenBank/DDBJ databases">
        <title>Draft Genome Sequence of Cylindrodendrum hubeiense.</title>
        <authorList>
            <person name="Buettner E."/>
            <person name="Kellner H."/>
        </authorList>
    </citation>
    <scope>NUCLEOTIDE SEQUENCE</scope>
    <source>
        <strain evidence="9">IHI 201604</strain>
    </source>
</reference>
<evidence type="ECO:0000256" key="2">
    <source>
        <dbReference type="ARBA" id="ARBA00006227"/>
    </source>
</evidence>
<feature type="region of interest" description="Disordered" evidence="8">
    <location>
        <begin position="1"/>
        <end position="22"/>
    </location>
</feature>
<dbReference type="NCBIfam" id="TIGR01066">
    <property type="entry name" value="rplM_bact"/>
    <property type="match status" value="1"/>
</dbReference>
<evidence type="ECO:0000256" key="7">
    <source>
        <dbReference type="ARBA" id="ARBA00068950"/>
    </source>
</evidence>
<dbReference type="GO" id="GO:0005762">
    <property type="term" value="C:mitochondrial large ribosomal subunit"/>
    <property type="evidence" value="ECO:0007669"/>
    <property type="project" value="TreeGrafter"/>
</dbReference>
<dbReference type="GO" id="GO:0017148">
    <property type="term" value="P:negative regulation of translation"/>
    <property type="evidence" value="ECO:0007669"/>
    <property type="project" value="TreeGrafter"/>
</dbReference>
<sequence>MPPGLVVTQSPPSGPTTDFGKRRGHVTMASLSQLLNLASNFQEHSRVRDTIQRSLNDATTPAPGPRRCLEPIGGDFLEGLTLLAVVKMSQTLGLTKLAYSRVWHTVSASTPHQTLSTQPGLTPPSLGRLASRIAVLLMGKHKPIFDPSTDCGDYVVVTNCAALHTTGRKKWQKPYYRHTTRPGSLKTVTMDVLMEKHGGSEVLRKAVSGMLPKNRLRDKRLARLKAFEGEAHPYKDNLIRFGGKVVGKEGWEKAVERIRATDTKRL</sequence>
<dbReference type="PANTHER" id="PTHR11545">
    <property type="entry name" value="RIBOSOMAL PROTEIN L13"/>
    <property type="match status" value="1"/>
</dbReference>
<keyword evidence="5" id="KW-0687">Ribonucleoprotein</keyword>
<name>A0A9P5L2R9_9HYPO</name>
<evidence type="ECO:0000256" key="5">
    <source>
        <dbReference type="ARBA" id="ARBA00023274"/>
    </source>
</evidence>
<dbReference type="PANTHER" id="PTHR11545:SF2">
    <property type="entry name" value="LARGE RIBOSOMAL SUBUNIT PROTEIN UL13M"/>
    <property type="match status" value="1"/>
</dbReference>
<evidence type="ECO:0000256" key="4">
    <source>
        <dbReference type="ARBA" id="ARBA00023128"/>
    </source>
</evidence>
<proteinExistence type="inferred from homology"/>
<dbReference type="GO" id="GO:0003729">
    <property type="term" value="F:mRNA binding"/>
    <property type="evidence" value="ECO:0007669"/>
    <property type="project" value="TreeGrafter"/>
</dbReference>
<dbReference type="FunFam" id="3.90.1180.10:FF:000007">
    <property type="entry name" value="50S ribosomal protein L13"/>
    <property type="match status" value="1"/>
</dbReference>
<comment type="similarity">
    <text evidence="2">Belongs to the universal ribosomal protein uL13 family.</text>
</comment>
<dbReference type="Gene3D" id="3.90.1180.10">
    <property type="entry name" value="Ribosomal protein L13"/>
    <property type="match status" value="1"/>
</dbReference>
<evidence type="ECO:0000256" key="1">
    <source>
        <dbReference type="ARBA" id="ARBA00004173"/>
    </source>
</evidence>
<evidence type="ECO:0000313" key="10">
    <source>
        <dbReference type="Proteomes" id="UP000722485"/>
    </source>
</evidence>
<evidence type="ECO:0000313" key="9">
    <source>
        <dbReference type="EMBL" id="KAF7537539.1"/>
    </source>
</evidence>
<comment type="caution">
    <text evidence="9">The sequence shown here is derived from an EMBL/GenBank/DDBJ whole genome shotgun (WGS) entry which is preliminary data.</text>
</comment>
<dbReference type="EMBL" id="JAANBB010000632">
    <property type="protein sequence ID" value="KAF7537539.1"/>
    <property type="molecule type" value="Genomic_DNA"/>
</dbReference>
<evidence type="ECO:0000256" key="8">
    <source>
        <dbReference type="SAM" id="MobiDB-lite"/>
    </source>
</evidence>
<dbReference type="Pfam" id="PF00572">
    <property type="entry name" value="Ribosomal_L13"/>
    <property type="match status" value="1"/>
</dbReference>
<keyword evidence="4" id="KW-0496">Mitochondrion</keyword>
<comment type="function">
    <text evidence="6">Component of the mitochondrial ribosome (mitoribosome), a dedicated translation machinery responsible for the synthesis of mitochondrial genome-encoded proteins, including at least some of the essential transmembrane subunits of the mitochondrial respiratory chain. The mitoribosomes are attached to the mitochondrial inner membrane and translation products are cotranslationally integrated into the membrane.</text>
</comment>
<dbReference type="InterPro" id="IPR005822">
    <property type="entry name" value="Ribosomal_uL13"/>
</dbReference>
<dbReference type="CDD" id="cd00392">
    <property type="entry name" value="Ribosomal_L13"/>
    <property type="match status" value="1"/>
</dbReference>
<dbReference type="SUPFAM" id="SSF52161">
    <property type="entry name" value="Ribosomal protein L13"/>
    <property type="match status" value="1"/>
</dbReference>
<dbReference type="GO" id="GO:0006412">
    <property type="term" value="P:translation"/>
    <property type="evidence" value="ECO:0007669"/>
    <property type="project" value="InterPro"/>
</dbReference>
<dbReference type="OrthoDB" id="274622at2759"/>
<dbReference type="InterPro" id="IPR036899">
    <property type="entry name" value="Ribosomal_uL13_sf"/>
</dbReference>
<keyword evidence="10" id="KW-1185">Reference proteome</keyword>
<evidence type="ECO:0000256" key="6">
    <source>
        <dbReference type="ARBA" id="ARBA00037226"/>
    </source>
</evidence>
<organism evidence="9 10">
    <name type="scientific">Cylindrodendrum hubeiense</name>
    <dbReference type="NCBI Taxonomy" id="595255"/>
    <lineage>
        <taxon>Eukaryota</taxon>
        <taxon>Fungi</taxon>
        <taxon>Dikarya</taxon>
        <taxon>Ascomycota</taxon>
        <taxon>Pezizomycotina</taxon>
        <taxon>Sordariomycetes</taxon>
        <taxon>Hypocreomycetidae</taxon>
        <taxon>Hypocreales</taxon>
        <taxon>Nectriaceae</taxon>
        <taxon>Cylindrodendrum</taxon>
    </lineage>
</organism>